<evidence type="ECO:0000259" key="1">
    <source>
        <dbReference type="Pfam" id="PF00135"/>
    </source>
</evidence>
<feature type="domain" description="Carboxylesterase type B" evidence="1">
    <location>
        <begin position="44"/>
        <end position="519"/>
    </location>
</feature>
<dbReference type="PANTHER" id="PTHR11559">
    <property type="entry name" value="CARBOXYLESTERASE"/>
    <property type="match status" value="1"/>
</dbReference>
<dbReference type="InterPro" id="IPR002018">
    <property type="entry name" value="CarbesteraseB"/>
</dbReference>
<proteinExistence type="predicted"/>
<gene>
    <name evidence="2" type="ORF">COB20_11780</name>
</gene>
<reference evidence="3" key="1">
    <citation type="submission" date="2017-08" db="EMBL/GenBank/DDBJ databases">
        <title>A dynamic microbial community with high functional redundancy inhabits the cold, oxic subseafloor aquifer.</title>
        <authorList>
            <person name="Tully B.J."/>
            <person name="Wheat C.G."/>
            <person name="Glazer B.T."/>
            <person name="Huber J.A."/>
        </authorList>
    </citation>
    <scope>NUCLEOTIDE SEQUENCE [LARGE SCALE GENOMIC DNA]</scope>
</reference>
<dbReference type="SUPFAM" id="SSF53474">
    <property type="entry name" value="alpha/beta-Hydrolases"/>
    <property type="match status" value="1"/>
</dbReference>
<dbReference type="EMBL" id="NVUL01000064">
    <property type="protein sequence ID" value="PCI75965.1"/>
    <property type="molecule type" value="Genomic_DNA"/>
</dbReference>
<dbReference type="Proteomes" id="UP000218767">
    <property type="component" value="Unassembled WGS sequence"/>
</dbReference>
<dbReference type="InterPro" id="IPR029058">
    <property type="entry name" value="AB_hydrolase_fold"/>
</dbReference>
<dbReference type="Pfam" id="PF00135">
    <property type="entry name" value="COesterase"/>
    <property type="match status" value="1"/>
</dbReference>
<dbReference type="Gene3D" id="3.40.50.1820">
    <property type="entry name" value="alpha/beta hydrolase"/>
    <property type="match status" value="1"/>
</dbReference>
<dbReference type="InterPro" id="IPR050309">
    <property type="entry name" value="Type-B_Carboxylest/Lipase"/>
</dbReference>
<organism evidence="2 3">
    <name type="scientific">SAR86 cluster bacterium</name>
    <dbReference type="NCBI Taxonomy" id="2030880"/>
    <lineage>
        <taxon>Bacteria</taxon>
        <taxon>Pseudomonadati</taxon>
        <taxon>Pseudomonadota</taxon>
        <taxon>Gammaproteobacteria</taxon>
        <taxon>SAR86 cluster</taxon>
    </lineage>
</organism>
<name>A0A2A4X1M3_9GAMM</name>
<accession>A0A2A4X1M3</accession>
<dbReference type="AlphaFoldDB" id="A0A2A4X1M3"/>
<evidence type="ECO:0000313" key="3">
    <source>
        <dbReference type="Proteomes" id="UP000218767"/>
    </source>
</evidence>
<protein>
    <recommendedName>
        <fullName evidence="1">Carboxylesterase type B domain-containing protein</fullName>
    </recommendedName>
</protein>
<evidence type="ECO:0000313" key="2">
    <source>
        <dbReference type="EMBL" id="PCI75965.1"/>
    </source>
</evidence>
<comment type="caution">
    <text evidence="2">The sequence shown here is derived from an EMBL/GenBank/DDBJ whole genome shotgun (WGS) entry which is preliminary data.</text>
</comment>
<sequence>MLKLLKITAVIVIVAGLGTIFFSSGGGVTLSSTTDHILGWEDRTTIDTRLGTVTGLSNGRVHAFLGLRYAMPPTGERRFLAPVAAGSWDGTFDATVFPKMGMQSVESLFEPRSLPQMSEDSLFLNVFTPSTEGSNRPVLFWIHGGSFIEGSANSYDGSVLAEQGDVVVVAINYRLGMFGFLDLSGFGDEFSGSASNGIRDQILALEWVRDNIADYGGDRDNVTIFGESAGGQSVLAVMSAPSADSLYHKAIVHSGGLVNSPPVDVRQELAEHLKVELADVPETLRKLSAEDLFATQQAVSINGGTIDGTVITRSSNDAIMDRAGDGVPLIAGSNLDEGALFSYLIPWSLYGIVGDAVAANIIPGVDAQQYRDGLRNAYPDDSRTQHFERIWTDLLKRGGINSAVRASAAGPGGWLYRFDMPVQRGVDEDMGAIHAAEIAFTFNVFAGDAPESALLYHKDDPAVKELAQNWSNSIIQFAKTGDPNGGGLPFWPKYTAESRETLILDSAPRVEAFLDAADRERWGDSEMPH</sequence>